<protein>
    <submittedName>
        <fullName evidence="1">Uncharacterized protein</fullName>
    </submittedName>
</protein>
<keyword evidence="2" id="KW-1185">Reference proteome</keyword>
<accession>A0A0K1RY27</accession>
<evidence type="ECO:0000313" key="1">
    <source>
        <dbReference type="EMBL" id="AKV66601.1"/>
    </source>
</evidence>
<organism evidence="1 2">
    <name type="scientific">Microcystis panniformis FACHB-1757</name>
    <dbReference type="NCBI Taxonomy" id="1638788"/>
    <lineage>
        <taxon>Bacteria</taxon>
        <taxon>Bacillati</taxon>
        <taxon>Cyanobacteriota</taxon>
        <taxon>Cyanophyceae</taxon>
        <taxon>Oscillatoriophycideae</taxon>
        <taxon>Chroococcales</taxon>
        <taxon>Microcystaceae</taxon>
        <taxon>Microcystis</taxon>
    </lineage>
</organism>
<sequence length="37" mass="4588">MKKFAFNLNHNIKADFAMVWQINYRRFHKLSTLLDLY</sequence>
<reference evidence="1 2" key="1">
    <citation type="journal article" date="2016" name="Stand. Genomic Sci.">
        <title>Complete genome sequence and genomic characterization of Microcystis panniformis FACHB 1757 by third-generation sequencing.</title>
        <authorList>
            <person name="Zhang J.Y."/>
            <person name="Guan R."/>
            <person name="Zhang H.J."/>
            <person name="Li H."/>
            <person name="Xiao P."/>
            <person name="Yu G.L."/>
            <person name="Du L."/>
            <person name="Cao D.M."/>
            <person name="Zhu B.C."/>
            <person name="Li R.H."/>
            <person name="Lu Z.H."/>
        </authorList>
    </citation>
    <scope>NUCLEOTIDE SEQUENCE [LARGE SCALE GENOMIC DNA]</scope>
    <source>
        <strain evidence="1 2">FACHB-1757</strain>
    </source>
</reference>
<dbReference type="KEGG" id="mpk:VL20_1432"/>
<dbReference type="AlphaFoldDB" id="A0A0K1RY27"/>
<evidence type="ECO:0000313" key="2">
    <source>
        <dbReference type="Proteomes" id="UP000068167"/>
    </source>
</evidence>
<dbReference type="EMBL" id="CP011339">
    <property type="protein sequence ID" value="AKV66601.1"/>
    <property type="molecule type" value="Genomic_DNA"/>
</dbReference>
<name>A0A0K1RY27_9CHRO</name>
<dbReference type="Proteomes" id="UP000068167">
    <property type="component" value="Chromosome"/>
</dbReference>
<gene>
    <name evidence="1" type="ORF">VL20_1432</name>
</gene>
<proteinExistence type="predicted"/>